<comment type="caution">
    <text evidence="1">The sequence shown here is derived from an EMBL/GenBank/DDBJ whole genome shotgun (WGS) entry which is preliminary data.</text>
</comment>
<dbReference type="RefSeq" id="WP_344530926.1">
    <property type="nucleotide sequence ID" value="NZ_BAAAUG010000244.1"/>
</dbReference>
<proteinExistence type="predicted"/>
<organism evidence="1 2">
    <name type="scientific">Streptomyces rectiviolaceus</name>
    <dbReference type="NCBI Taxonomy" id="332591"/>
    <lineage>
        <taxon>Bacteria</taxon>
        <taxon>Bacillati</taxon>
        <taxon>Actinomycetota</taxon>
        <taxon>Actinomycetes</taxon>
        <taxon>Kitasatosporales</taxon>
        <taxon>Streptomycetaceae</taxon>
        <taxon>Streptomyces</taxon>
    </lineage>
</organism>
<gene>
    <name evidence="1" type="ORF">GCM10010449_84270</name>
</gene>
<name>A0ABP6NN51_9ACTN</name>
<accession>A0ABP6NN51</accession>
<dbReference type="Proteomes" id="UP001501637">
    <property type="component" value="Unassembled WGS sequence"/>
</dbReference>
<keyword evidence="2" id="KW-1185">Reference proteome</keyword>
<sequence>MQTQTRITETLPSAALHLIARIERQLAQPERDFAAKVGKALGFRHGWTPDPLLGETATRITRWSQYELNAVYERVGGTVTTRPVQRSIDGGDTAWPATEITLTVDLPGIGTVRLYTDWDEPTGGRDLPVMATIADTALIAS</sequence>
<evidence type="ECO:0000313" key="2">
    <source>
        <dbReference type="Proteomes" id="UP001501637"/>
    </source>
</evidence>
<evidence type="ECO:0000313" key="1">
    <source>
        <dbReference type="EMBL" id="GAA3153749.1"/>
    </source>
</evidence>
<reference evidence="2" key="1">
    <citation type="journal article" date="2019" name="Int. J. Syst. Evol. Microbiol.">
        <title>The Global Catalogue of Microorganisms (GCM) 10K type strain sequencing project: providing services to taxonomists for standard genome sequencing and annotation.</title>
        <authorList>
            <consortium name="The Broad Institute Genomics Platform"/>
            <consortium name="The Broad Institute Genome Sequencing Center for Infectious Disease"/>
            <person name="Wu L."/>
            <person name="Ma J."/>
        </authorList>
    </citation>
    <scope>NUCLEOTIDE SEQUENCE [LARGE SCALE GENOMIC DNA]</scope>
    <source>
        <strain evidence="2">JCM 9092</strain>
    </source>
</reference>
<protein>
    <submittedName>
        <fullName evidence="1">Uncharacterized protein</fullName>
    </submittedName>
</protein>
<dbReference type="EMBL" id="BAAAUG010000244">
    <property type="protein sequence ID" value="GAA3153749.1"/>
    <property type="molecule type" value="Genomic_DNA"/>
</dbReference>